<dbReference type="AlphaFoldDB" id="A0A6M8HV12"/>
<evidence type="ECO:0000313" key="1">
    <source>
        <dbReference type="EMBL" id="QKE92076.1"/>
    </source>
</evidence>
<gene>
    <name evidence="1" type="ORF">HN018_20365</name>
</gene>
<dbReference type="SUPFAM" id="SSF74650">
    <property type="entry name" value="Galactose mutarotase-like"/>
    <property type="match status" value="1"/>
</dbReference>
<keyword evidence="2" id="KW-1185">Reference proteome</keyword>
<name>A0A6M8HV12_9PROT</name>
<sequence>MRILATIPLHRDGLSSMDRPVIQAGGLSAALFRYESGIEALRLRNERGELVVLPWFGQMIWDATFDGVDLAMRSGFDMPLPSDTIGGTYGCFAFHSGLLRNGVPAAGDDHAAHGEFPCARMRSAWLELLEQDGRLSLRLTSERDHVMGFGPHYRARPSITLAEGSALFDLALSVDNRSGRPMELMYMAHVNFAFVPGGRIVQPVPFTPEAVVVRRAIPGHVQPTDAYRALIDTLASAPDRMQVLDEPDRYDPEQVFYIKGLNTDEAGCTSLMLQRPDGDAFALTYAPAEFPHCVRWLLDDPDQGVAAFALPSTCEPEGYTAEKRKGNVRLVPPGGQTHFSLTLGHLDRGEAGHMAQRIAALNTPGGQGS</sequence>
<dbReference type="Gene3D" id="2.70.98.10">
    <property type="match status" value="1"/>
</dbReference>
<dbReference type="CDD" id="cd09269">
    <property type="entry name" value="deoxyribose_mutarotase"/>
    <property type="match status" value="1"/>
</dbReference>
<dbReference type="InterPro" id="IPR027839">
    <property type="entry name" value="DUF4432"/>
</dbReference>
<dbReference type="EMBL" id="CP053708">
    <property type="protein sequence ID" value="QKE92076.1"/>
    <property type="molecule type" value="Genomic_DNA"/>
</dbReference>
<accession>A0A6M8HV12</accession>
<protein>
    <submittedName>
        <fullName evidence="1">Aldose 1-epimerase family protein</fullName>
    </submittedName>
</protein>
<dbReference type="RefSeq" id="WP_171833759.1">
    <property type="nucleotide sequence ID" value="NZ_CP053708.1"/>
</dbReference>
<dbReference type="GO" id="GO:0005975">
    <property type="term" value="P:carbohydrate metabolic process"/>
    <property type="evidence" value="ECO:0007669"/>
    <property type="project" value="InterPro"/>
</dbReference>
<dbReference type="Pfam" id="PF14486">
    <property type="entry name" value="DUF4432"/>
    <property type="match status" value="1"/>
</dbReference>
<evidence type="ECO:0000313" key="2">
    <source>
        <dbReference type="Proteomes" id="UP000500767"/>
    </source>
</evidence>
<proteinExistence type="predicted"/>
<reference evidence="1 2" key="1">
    <citation type="journal article" date="2014" name="World J. Microbiol. Biotechnol.">
        <title>Biodiversity and physiological characteristics of Antarctic and Arctic lichens-associated bacteria.</title>
        <authorList>
            <person name="Lee Y.M."/>
            <person name="Kim E.H."/>
            <person name="Lee H.K."/>
            <person name="Hong S.G."/>
        </authorList>
    </citation>
    <scope>NUCLEOTIDE SEQUENCE [LARGE SCALE GENOMIC DNA]</scope>
    <source>
        <strain evidence="1 2">PAMC 26569</strain>
    </source>
</reference>
<dbReference type="Proteomes" id="UP000500767">
    <property type="component" value="Chromosome"/>
</dbReference>
<dbReference type="GO" id="GO:0030246">
    <property type="term" value="F:carbohydrate binding"/>
    <property type="evidence" value="ECO:0007669"/>
    <property type="project" value="InterPro"/>
</dbReference>
<organism evidence="1 2">
    <name type="scientific">Lichenicola cladoniae</name>
    <dbReference type="NCBI Taxonomy" id="1484109"/>
    <lineage>
        <taxon>Bacteria</taxon>
        <taxon>Pseudomonadati</taxon>
        <taxon>Pseudomonadota</taxon>
        <taxon>Alphaproteobacteria</taxon>
        <taxon>Acetobacterales</taxon>
        <taxon>Acetobacteraceae</taxon>
        <taxon>Lichenicola</taxon>
    </lineage>
</organism>
<dbReference type="GO" id="GO:0003824">
    <property type="term" value="F:catalytic activity"/>
    <property type="evidence" value="ECO:0007669"/>
    <property type="project" value="InterPro"/>
</dbReference>
<dbReference type="InterPro" id="IPR011013">
    <property type="entry name" value="Gal_mutarotase_sf_dom"/>
</dbReference>
<dbReference type="KEGG" id="lck:HN018_20365"/>
<dbReference type="InterPro" id="IPR014718">
    <property type="entry name" value="GH-type_carb-bd"/>
</dbReference>